<dbReference type="AlphaFoldDB" id="A0A212K4S5"/>
<protein>
    <submittedName>
        <fullName evidence="3">Putative Lipoprotein</fullName>
    </submittedName>
</protein>
<name>A0A212K4S5_9BACT</name>
<keyword evidence="3" id="KW-0449">Lipoprotein</keyword>
<proteinExistence type="predicted"/>
<dbReference type="NCBIfam" id="NF038041">
    <property type="entry name" value="fim_Mfa1_fam"/>
    <property type="match status" value="1"/>
</dbReference>
<feature type="chain" id="PRO_5012329532" evidence="1">
    <location>
        <begin position="25"/>
        <end position="459"/>
    </location>
</feature>
<reference evidence="3" key="1">
    <citation type="submission" date="2016-04" db="EMBL/GenBank/DDBJ databases">
        <authorList>
            <person name="Evans L.H."/>
            <person name="Alamgir A."/>
            <person name="Owens N."/>
            <person name="Weber N.D."/>
            <person name="Virtaneva K."/>
            <person name="Barbian K."/>
            <person name="Babar A."/>
            <person name="Rosenke K."/>
        </authorList>
    </citation>
    <scope>NUCLEOTIDE SEQUENCE</scope>
    <source>
        <strain evidence="3">86-2</strain>
    </source>
</reference>
<evidence type="ECO:0000313" key="3">
    <source>
        <dbReference type="EMBL" id="SBW06711.1"/>
    </source>
</evidence>
<evidence type="ECO:0000259" key="2">
    <source>
        <dbReference type="Pfam" id="PF15495"/>
    </source>
</evidence>
<dbReference type="Pfam" id="PF15495">
    <property type="entry name" value="Fimbrillin_C"/>
    <property type="match status" value="1"/>
</dbReference>
<dbReference type="EMBL" id="FLUL01000001">
    <property type="protein sequence ID" value="SBW06711.1"/>
    <property type="molecule type" value="Genomic_DNA"/>
</dbReference>
<dbReference type="RefSeq" id="WP_296951317.1">
    <property type="nucleotide sequence ID" value="NZ_LT599021.1"/>
</dbReference>
<dbReference type="GO" id="GO:0009418">
    <property type="term" value="C:pilus shaft"/>
    <property type="evidence" value="ECO:0007669"/>
    <property type="project" value="InterPro"/>
</dbReference>
<dbReference type="Gene3D" id="2.60.40.3690">
    <property type="match status" value="1"/>
</dbReference>
<keyword evidence="1" id="KW-0732">Signal</keyword>
<accession>A0A212K4S5</accession>
<dbReference type="InterPro" id="IPR029140">
    <property type="entry name" value="Mfa1_C"/>
</dbReference>
<organism evidence="3">
    <name type="scientific">uncultured Dysgonomonas sp</name>
    <dbReference type="NCBI Taxonomy" id="206096"/>
    <lineage>
        <taxon>Bacteria</taxon>
        <taxon>Pseudomonadati</taxon>
        <taxon>Bacteroidota</taxon>
        <taxon>Bacteroidia</taxon>
        <taxon>Bacteroidales</taxon>
        <taxon>Dysgonomonadaceae</taxon>
        <taxon>Dysgonomonas</taxon>
        <taxon>environmental samples</taxon>
    </lineage>
</organism>
<dbReference type="PROSITE" id="PS51257">
    <property type="entry name" value="PROKAR_LIPOPROTEIN"/>
    <property type="match status" value="1"/>
</dbReference>
<dbReference type="Gene3D" id="2.60.40.2580">
    <property type="match status" value="1"/>
</dbReference>
<gene>
    <name evidence="3" type="ORF">KL86DYS2_13022</name>
</gene>
<sequence length="459" mass="49559">MKQKTNKFLSVIMAAAFLTGMASCSNEDDGTAGGSTTKGEPTTMQFVINAPKAPTTYAATDNNATDAEVELKTVNVLIYEYTATGFQLEKNASLTMADFEAVAGTDKYELKESSKIATTTGQKKMYVAMNYNGTLGSLPAVGSSITDIKTLKATLSNYDDLSKQQSGFAMFSTDVTDADLVPEDDAAYDISNKKTITVKRLVAKITVQEKSGLSSNGIIASQGGWLSSLQFTLGNINKSAYLLQNVVGSVVQDFNWSSFTVADFFAISDYSSASSSYKTVDAYATTVDALTAMYCPENTAQAYESNGSNLTYVSVRARYVPEFFCNQLGVSKGNNLASDTPVSFWTVITTHGKLYYFDDESNADTFKTANAGSVKSDEYEDGLCYWRGYLNPNGTTDPTISGSSAAKFDVLRNVYYKATINSVKAPGEASDKSQVTEATSLIMTIDIQPWAVQTNNWDL</sequence>
<dbReference type="InterPro" id="IPR047786">
    <property type="entry name" value="Mfa1_fim"/>
</dbReference>
<feature type="domain" description="Minor fimbrium subunit Mfa1 C-terminal" evidence="2">
    <location>
        <begin position="378"/>
        <end position="456"/>
    </location>
</feature>
<evidence type="ECO:0000256" key="1">
    <source>
        <dbReference type="SAM" id="SignalP"/>
    </source>
</evidence>
<feature type="signal peptide" evidence="1">
    <location>
        <begin position="1"/>
        <end position="24"/>
    </location>
</feature>